<dbReference type="GO" id="GO:0005524">
    <property type="term" value="F:ATP binding"/>
    <property type="evidence" value="ECO:0007669"/>
    <property type="project" value="UniProtKB-KW"/>
</dbReference>
<evidence type="ECO:0000256" key="1">
    <source>
        <dbReference type="ARBA" id="ARBA00022679"/>
    </source>
</evidence>
<dbReference type="InterPro" id="IPR020568">
    <property type="entry name" value="Ribosomal_Su5_D2-typ_SF"/>
</dbReference>
<proteinExistence type="inferred from homology"/>
<dbReference type="GO" id="GO:0042352">
    <property type="term" value="P:GDP-L-fucose salvage"/>
    <property type="evidence" value="ECO:0007669"/>
    <property type="project" value="TreeGrafter"/>
</dbReference>
<dbReference type="KEGG" id="gms:SOIL9_33210"/>
<evidence type="ECO:0000256" key="3">
    <source>
        <dbReference type="ARBA" id="ARBA00022777"/>
    </source>
</evidence>
<comment type="similarity">
    <text evidence="5">Belongs to the GHMP kinase family.</text>
</comment>
<dbReference type="Proteomes" id="UP000464178">
    <property type="component" value="Chromosome"/>
</dbReference>
<dbReference type="Pfam" id="PF08544">
    <property type="entry name" value="GHMP_kinases_C"/>
    <property type="match status" value="1"/>
</dbReference>
<gene>
    <name evidence="8" type="ORF">SOIL9_33210</name>
</gene>
<dbReference type="InterPro" id="IPR036554">
    <property type="entry name" value="GHMP_kinase_C_sf"/>
</dbReference>
<dbReference type="AlphaFoldDB" id="A0A6P2CZW0"/>
<evidence type="ECO:0000259" key="7">
    <source>
        <dbReference type="Pfam" id="PF08544"/>
    </source>
</evidence>
<dbReference type="PANTHER" id="PTHR32463:SF0">
    <property type="entry name" value="L-FUCOSE KINASE"/>
    <property type="match status" value="1"/>
</dbReference>
<protein>
    <recommendedName>
        <fullName evidence="10">GHMP kinase N-terminal domain-containing protein</fullName>
    </recommendedName>
</protein>
<name>A0A6P2CZW0_9BACT</name>
<evidence type="ECO:0000256" key="2">
    <source>
        <dbReference type="ARBA" id="ARBA00022741"/>
    </source>
</evidence>
<dbReference type="SUPFAM" id="SSF54211">
    <property type="entry name" value="Ribosomal protein S5 domain 2-like"/>
    <property type="match status" value="1"/>
</dbReference>
<dbReference type="InterPro" id="IPR006204">
    <property type="entry name" value="GHMP_kinase_N_dom"/>
</dbReference>
<keyword evidence="9" id="KW-1185">Reference proteome</keyword>
<evidence type="ECO:0000256" key="4">
    <source>
        <dbReference type="ARBA" id="ARBA00022840"/>
    </source>
</evidence>
<dbReference type="InterPro" id="IPR052203">
    <property type="entry name" value="GHMP_Kinase-Related"/>
</dbReference>
<keyword evidence="2" id="KW-0547">Nucleotide-binding</keyword>
<dbReference type="Pfam" id="PF00288">
    <property type="entry name" value="GHMP_kinases_N"/>
    <property type="match status" value="1"/>
</dbReference>
<dbReference type="PRINTS" id="PR00960">
    <property type="entry name" value="LMBPPROTEIN"/>
</dbReference>
<dbReference type="InterPro" id="IPR014606">
    <property type="entry name" value="Heptose_7-P_kinase"/>
</dbReference>
<evidence type="ECO:0000259" key="6">
    <source>
        <dbReference type="Pfam" id="PF00288"/>
    </source>
</evidence>
<dbReference type="Gene3D" id="3.30.230.120">
    <property type="match status" value="1"/>
</dbReference>
<dbReference type="RefSeq" id="WP_162668932.1">
    <property type="nucleotide sequence ID" value="NZ_LR593886.1"/>
</dbReference>
<evidence type="ECO:0008006" key="10">
    <source>
        <dbReference type="Google" id="ProtNLM"/>
    </source>
</evidence>
<keyword evidence="1" id="KW-0808">Transferase</keyword>
<feature type="domain" description="GHMP kinase C-terminal" evidence="7">
    <location>
        <begin position="238"/>
        <end position="306"/>
    </location>
</feature>
<dbReference type="PIRSF" id="PIRSF036406">
    <property type="entry name" value="Hept_kin"/>
    <property type="match status" value="1"/>
</dbReference>
<dbReference type="GO" id="GO:0050201">
    <property type="term" value="F:fucokinase activity"/>
    <property type="evidence" value="ECO:0007669"/>
    <property type="project" value="TreeGrafter"/>
</dbReference>
<feature type="domain" description="GHMP kinase N-terminal" evidence="6">
    <location>
        <begin position="76"/>
        <end position="157"/>
    </location>
</feature>
<dbReference type="SUPFAM" id="SSF55060">
    <property type="entry name" value="GHMP Kinase, C-terminal domain"/>
    <property type="match status" value="1"/>
</dbReference>
<keyword evidence="4" id="KW-0067">ATP-binding</keyword>
<dbReference type="EMBL" id="LR593886">
    <property type="protein sequence ID" value="VTR94393.1"/>
    <property type="molecule type" value="Genomic_DNA"/>
</dbReference>
<accession>A0A6P2CZW0</accession>
<evidence type="ECO:0000313" key="8">
    <source>
        <dbReference type="EMBL" id="VTR94393.1"/>
    </source>
</evidence>
<dbReference type="InterPro" id="IPR001174">
    <property type="entry name" value="HddA/FKP"/>
</dbReference>
<dbReference type="PANTHER" id="PTHR32463">
    <property type="entry name" value="L-FUCOSE KINASE"/>
    <property type="match status" value="1"/>
</dbReference>
<evidence type="ECO:0000313" key="9">
    <source>
        <dbReference type="Proteomes" id="UP000464178"/>
    </source>
</evidence>
<sequence>MIICRTPYRISFFGGGTDYPSWYRQHGGTVLATGIDKYCYLTCRHLPPFFEHRIRIVYRQIETCSAVDEIGHPVVREALKFLEIDRGVEIHHDGDLPARSGMGSSSAFTVGLLHALHALRGEMPTKHQLTKEAIHLEQNVLGETVGSQDQTIAAYGGLRHIRFQTDGEIEVSPVVLPAGRIAELKSNLMLVYTGIARTAADVARSYVPGLESRRRQLRIMKEMVDEAIEILTGGVNLIAFGELLHEAWLAKRSLSAEVSNAEVDGLYAAALDAGAIGGKLTGAGGGGFLLLFVPPERQADVLEALNGCVHVPFEFESAGSQIIFYEPGTDYEAADRARGQRRRTFKELTRPALSAEAQ</sequence>
<evidence type="ECO:0000256" key="5">
    <source>
        <dbReference type="ARBA" id="ARBA00038121"/>
    </source>
</evidence>
<reference evidence="8 9" key="1">
    <citation type="submission" date="2019-05" db="EMBL/GenBank/DDBJ databases">
        <authorList>
            <consortium name="Science for Life Laboratories"/>
        </authorList>
    </citation>
    <scope>NUCLEOTIDE SEQUENCE [LARGE SCALE GENOMIC DNA]</scope>
    <source>
        <strain evidence="8">Soil9</strain>
    </source>
</reference>
<dbReference type="InterPro" id="IPR013750">
    <property type="entry name" value="GHMP_kinase_C_dom"/>
</dbReference>
<keyword evidence="3 8" id="KW-0418">Kinase</keyword>
<organism evidence="8 9">
    <name type="scientific">Gemmata massiliana</name>
    <dbReference type="NCBI Taxonomy" id="1210884"/>
    <lineage>
        <taxon>Bacteria</taxon>
        <taxon>Pseudomonadati</taxon>
        <taxon>Planctomycetota</taxon>
        <taxon>Planctomycetia</taxon>
        <taxon>Gemmatales</taxon>
        <taxon>Gemmataceae</taxon>
        <taxon>Gemmata</taxon>
    </lineage>
</organism>